<comment type="catalytic activity">
    <reaction evidence="9">
        <text>(sulfur carrier)-H + L-cysteine = (sulfur carrier)-SH + L-alanine</text>
        <dbReference type="Rhea" id="RHEA:43892"/>
        <dbReference type="Rhea" id="RHEA-COMP:14737"/>
        <dbReference type="Rhea" id="RHEA-COMP:14739"/>
        <dbReference type="ChEBI" id="CHEBI:29917"/>
        <dbReference type="ChEBI" id="CHEBI:35235"/>
        <dbReference type="ChEBI" id="CHEBI:57972"/>
        <dbReference type="ChEBI" id="CHEBI:64428"/>
        <dbReference type="EC" id="2.8.1.7"/>
    </reaction>
</comment>
<dbReference type="RefSeq" id="WP_146408787.1">
    <property type="nucleotide sequence ID" value="NZ_SJPU01000002.1"/>
</dbReference>
<evidence type="ECO:0000256" key="6">
    <source>
        <dbReference type="ARBA" id="ARBA00022898"/>
    </source>
</evidence>
<organism evidence="12 13">
    <name type="scientific">Allorhodopirellula heiligendammensis</name>
    <dbReference type="NCBI Taxonomy" id="2714739"/>
    <lineage>
        <taxon>Bacteria</taxon>
        <taxon>Pseudomonadati</taxon>
        <taxon>Planctomycetota</taxon>
        <taxon>Planctomycetia</taxon>
        <taxon>Pirellulales</taxon>
        <taxon>Pirellulaceae</taxon>
        <taxon>Allorhodopirellula</taxon>
    </lineage>
</organism>
<gene>
    <name evidence="12" type="primary">iscS_4</name>
    <name evidence="12" type="ORF">Poly21_37210</name>
</gene>
<dbReference type="GO" id="GO:0051536">
    <property type="term" value="F:iron-sulfur cluster binding"/>
    <property type="evidence" value="ECO:0007669"/>
    <property type="project" value="UniProtKB-KW"/>
</dbReference>
<dbReference type="Gene3D" id="3.40.640.10">
    <property type="entry name" value="Type I PLP-dependent aspartate aminotransferase-like (Major domain)"/>
    <property type="match status" value="1"/>
</dbReference>
<evidence type="ECO:0000256" key="10">
    <source>
        <dbReference type="RuleBase" id="RU004504"/>
    </source>
</evidence>
<dbReference type="InterPro" id="IPR020578">
    <property type="entry name" value="Aminotrans_V_PyrdxlP_BS"/>
</dbReference>
<evidence type="ECO:0000259" key="11">
    <source>
        <dbReference type="Pfam" id="PF00266"/>
    </source>
</evidence>
<dbReference type="PIRSF" id="PIRSF005572">
    <property type="entry name" value="NifS"/>
    <property type="match status" value="1"/>
</dbReference>
<dbReference type="InterPro" id="IPR016454">
    <property type="entry name" value="Cysteine_dSase"/>
</dbReference>
<name>A0A5C6BZ03_9BACT</name>
<dbReference type="GO" id="GO:0046872">
    <property type="term" value="F:metal ion binding"/>
    <property type="evidence" value="ECO:0007669"/>
    <property type="project" value="UniProtKB-KW"/>
</dbReference>
<dbReference type="PROSITE" id="PS00595">
    <property type="entry name" value="AA_TRANSFER_CLASS_5"/>
    <property type="match status" value="1"/>
</dbReference>
<dbReference type="GO" id="GO:0031071">
    <property type="term" value="F:cysteine desulfurase activity"/>
    <property type="evidence" value="ECO:0007669"/>
    <property type="project" value="UniProtKB-EC"/>
</dbReference>
<dbReference type="InterPro" id="IPR000192">
    <property type="entry name" value="Aminotrans_V_dom"/>
</dbReference>
<keyword evidence="5" id="KW-0479">Metal-binding</keyword>
<evidence type="ECO:0000256" key="8">
    <source>
        <dbReference type="ARBA" id="ARBA00023014"/>
    </source>
</evidence>
<dbReference type="SUPFAM" id="SSF53383">
    <property type="entry name" value="PLP-dependent transferases"/>
    <property type="match status" value="1"/>
</dbReference>
<evidence type="ECO:0000313" key="12">
    <source>
        <dbReference type="EMBL" id="TWU16516.1"/>
    </source>
</evidence>
<evidence type="ECO:0000256" key="2">
    <source>
        <dbReference type="ARBA" id="ARBA00006490"/>
    </source>
</evidence>
<accession>A0A5C6BZ03</accession>
<dbReference type="Gene3D" id="1.10.260.50">
    <property type="match status" value="1"/>
</dbReference>
<dbReference type="AlphaFoldDB" id="A0A5C6BZ03"/>
<evidence type="ECO:0000256" key="5">
    <source>
        <dbReference type="ARBA" id="ARBA00022723"/>
    </source>
</evidence>
<keyword evidence="13" id="KW-1185">Reference proteome</keyword>
<dbReference type="InterPro" id="IPR015424">
    <property type="entry name" value="PyrdxlP-dep_Trfase"/>
</dbReference>
<comment type="similarity">
    <text evidence="2">Belongs to the class-V pyridoxal-phosphate-dependent aminotransferase family. NifS/IscS subfamily.</text>
</comment>
<dbReference type="EMBL" id="SJPU01000002">
    <property type="protein sequence ID" value="TWU16516.1"/>
    <property type="molecule type" value="Genomic_DNA"/>
</dbReference>
<evidence type="ECO:0000256" key="1">
    <source>
        <dbReference type="ARBA" id="ARBA00001933"/>
    </source>
</evidence>
<dbReference type="Pfam" id="PF00266">
    <property type="entry name" value="Aminotran_5"/>
    <property type="match status" value="1"/>
</dbReference>
<dbReference type="Proteomes" id="UP000319908">
    <property type="component" value="Unassembled WGS sequence"/>
</dbReference>
<protein>
    <recommendedName>
        <fullName evidence="3">cysteine desulfurase</fullName>
        <ecNumber evidence="3">2.8.1.7</ecNumber>
    </recommendedName>
</protein>
<evidence type="ECO:0000256" key="4">
    <source>
        <dbReference type="ARBA" id="ARBA00022679"/>
    </source>
</evidence>
<dbReference type="InterPro" id="IPR015421">
    <property type="entry name" value="PyrdxlP-dep_Trfase_major"/>
</dbReference>
<evidence type="ECO:0000256" key="3">
    <source>
        <dbReference type="ARBA" id="ARBA00012239"/>
    </source>
</evidence>
<evidence type="ECO:0000313" key="13">
    <source>
        <dbReference type="Proteomes" id="UP000319908"/>
    </source>
</evidence>
<dbReference type="EC" id="2.8.1.7" evidence="3"/>
<keyword evidence="4 12" id="KW-0808">Transferase</keyword>
<comment type="caution">
    <text evidence="12">The sequence shown here is derived from an EMBL/GenBank/DDBJ whole genome shotgun (WGS) entry which is preliminary data.</text>
</comment>
<dbReference type="Gene3D" id="3.90.1150.10">
    <property type="entry name" value="Aspartate Aminotransferase, domain 1"/>
    <property type="match status" value="1"/>
</dbReference>
<feature type="domain" description="Aminotransferase class V" evidence="11">
    <location>
        <begin position="2"/>
        <end position="379"/>
    </location>
</feature>
<proteinExistence type="inferred from homology"/>
<keyword evidence="8" id="KW-0411">Iron-sulfur</keyword>
<dbReference type="InterPro" id="IPR015422">
    <property type="entry name" value="PyrdxlP-dep_Trfase_small"/>
</dbReference>
<keyword evidence="7" id="KW-0408">Iron</keyword>
<dbReference type="PANTHER" id="PTHR11601">
    <property type="entry name" value="CYSTEINE DESULFURYLASE FAMILY MEMBER"/>
    <property type="match status" value="1"/>
</dbReference>
<comment type="cofactor">
    <cofactor evidence="1 10">
        <name>pyridoxal 5'-phosphate</name>
        <dbReference type="ChEBI" id="CHEBI:597326"/>
    </cofactor>
</comment>
<keyword evidence="6" id="KW-0663">Pyridoxal phosphate</keyword>
<evidence type="ECO:0000256" key="7">
    <source>
        <dbReference type="ARBA" id="ARBA00023004"/>
    </source>
</evidence>
<reference evidence="12 13" key="1">
    <citation type="journal article" date="2020" name="Antonie Van Leeuwenhoek">
        <title>Rhodopirellula heiligendammensis sp. nov., Rhodopirellula pilleata sp. nov., and Rhodopirellula solitaria sp. nov. isolated from natural or artificial marine surfaces in Northern Germany and California, USA, and emended description of the genus Rhodopirellula.</title>
        <authorList>
            <person name="Kallscheuer N."/>
            <person name="Wiegand S."/>
            <person name="Jogler M."/>
            <person name="Boedeker C."/>
            <person name="Peeters S.H."/>
            <person name="Rast P."/>
            <person name="Heuer A."/>
            <person name="Jetten M.S.M."/>
            <person name="Rohde M."/>
            <person name="Jogler C."/>
        </authorList>
    </citation>
    <scope>NUCLEOTIDE SEQUENCE [LARGE SCALE GENOMIC DNA]</scope>
    <source>
        <strain evidence="12 13">Poly21</strain>
    </source>
</reference>
<sequence length="395" mass="41943">MIYLDYHATTPCDPRVVEAMLPWLTERFANPHSDSHAAGRQAGEAMAQAIDSIAATIHAPASSLLVTSGATESINLAMRGVLTHPRNRRNHMVVCSTEHPAVLDVAADLQRSGVDVTHVGVHPQGDGDNPLAGTIDLDVLANAITPDTALVNVMLVNNETGVIQPIAEVARIAHAHDALVHCDITQAIGRIPINVSELGIDLVSASAHKFYGPKGIGFLVAGGGERRVRVRPQIVGGGQQQGLRSGTMNPAAIIAMETAIRLAAAAAEPQSEESTRIAGLRDHFWQILNGSIEGLRLNGPPLSEGVWRVPGNLNLHLREIEGETWMAATPGVAFSSGSACSSVNPSASHVLRAMGLSESQARRSVRFGMGRFTTIQEIETAGDELIAAWKRFQLS</sequence>
<dbReference type="OrthoDB" id="9808002at2"/>
<dbReference type="PANTHER" id="PTHR11601:SF34">
    <property type="entry name" value="CYSTEINE DESULFURASE"/>
    <property type="match status" value="1"/>
</dbReference>
<evidence type="ECO:0000256" key="9">
    <source>
        <dbReference type="ARBA" id="ARBA00050776"/>
    </source>
</evidence>